<reference evidence="1 4" key="2">
    <citation type="submission" date="2023-10" db="EMBL/GenBank/DDBJ databases">
        <title>Development of a sustainable strategy for remediation of hydrocarbon-contaminated territories based on the waste exchange concept.</title>
        <authorList>
            <person name="Krivoruchko A."/>
        </authorList>
    </citation>
    <scope>NUCLEOTIDE SEQUENCE [LARGE SCALE GENOMIC DNA]</scope>
    <source>
        <strain evidence="1 4">IEGM 1236</strain>
    </source>
</reference>
<dbReference type="Proteomes" id="UP001185792">
    <property type="component" value="Unassembled WGS sequence"/>
</dbReference>
<dbReference type="Proteomes" id="UP000274762">
    <property type="component" value="Unassembled WGS sequence"/>
</dbReference>
<organism evidence="2 3">
    <name type="scientific">Williamsia marianensis</name>
    <dbReference type="NCBI Taxonomy" id="85044"/>
    <lineage>
        <taxon>Bacteria</taxon>
        <taxon>Bacillati</taxon>
        <taxon>Actinomycetota</taxon>
        <taxon>Actinomycetes</taxon>
        <taxon>Mycobacteriales</taxon>
        <taxon>Nocardiaceae</taxon>
        <taxon>Williamsia</taxon>
    </lineage>
</organism>
<proteinExistence type="predicted"/>
<dbReference type="AlphaFoldDB" id="A0A495JZ86"/>
<gene>
    <name evidence="2" type="ORF">DFJ75_1012</name>
    <name evidence="1" type="ORF">R4198_02335</name>
</gene>
<sequence length="326" mass="34909">MSRHPIARHLNIHMTWRVALICSLVAMIVASTAVLVFRSENPSNGASLGKPFATNSPWNTAISWNAALDPNSSAMSAYASRNGRMYASMREFGIPIYAADAQTPKYTVQCTQQGWGTCPFSGYQVPIPNGAKPHTGSDGAMVVVDQGANRIYEFWRANQSGSQWTTQWGAINRLDGSGWGGASTGSGASRLAGVIRLAEIRNGVIPHALAVQTDNICAGIFRSPAIKTDGPSTRSDCIPEGARLRLDPTLNLSTLNLAPGVRAVAKAMQQYGAYAMDVGGTSLSVAFELDTQAPAGSIGQVYTNAGLRWDYDGMESIPWKRLQVLR</sequence>
<dbReference type="EMBL" id="RBKV01000001">
    <property type="protein sequence ID" value="RKR94221.1"/>
    <property type="molecule type" value="Genomic_DNA"/>
</dbReference>
<evidence type="ECO:0008006" key="5">
    <source>
        <dbReference type="Google" id="ProtNLM"/>
    </source>
</evidence>
<name>A0A495JZ86_WILMA</name>
<dbReference type="EMBL" id="JAWLUM010000001">
    <property type="protein sequence ID" value="MDV7132515.1"/>
    <property type="molecule type" value="Genomic_DNA"/>
</dbReference>
<evidence type="ECO:0000313" key="1">
    <source>
        <dbReference type="EMBL" id="MDV7132515.1"/>
    </source>
</evidence>
<evidence type="ECO:0000313" key="3">
    <source>
        <dbReference type="Proteomes" id="UP000274762"/>
    </source>
</evidence>
<evidence type="ECO:0000313" key="4">
    <source>
        <dbReference type="Proteomes" id="UP001185792"/>
    </source>
</evidence>
<protein>
    <recommendedName>
        <fullName evidence="5">Phosphodiester glycosidase domain-containing protein</fullName>
    </recommendedName>
</protein>
<evidence type="ECO:0000313" key="2">
    <source>
        <dbReference type="EMBL" id="RKR94221.1"/>
    </source>
</evidence>
<comment type="caution">
    <text evidence="2">The sequence shown here is derived from an EMBL/GenBank/DDBJ whole genome shotgun (WGS) entry which is preliminary data.</text>
</comment>
<reference evidence="2 3" key="1">
    <citation type="submission" date="2018-10" db="EMBL/GenBank/DDBJ databases">
        <title>Sequencing the genomes of 1000 actinobacteria strains.</title>
        <authorList>
            <person name="Klenk H.-P."/>
        </authorList>
    </citation>
    <scope>NUCLEOTIDE SEQUENCE [LARGE SCALE GENOMIC DNA]</scope>
    <source>
        <strain evidence="2 3">DSM 44343</strain>
    </source>
</reference>
<dbReference type="RefSeq" id="WP_245968930.1">
    <property type="nucleotide sequence ID" value="NZ_CBCRXS010000006.1"/>
</dbReference>
<keyword evidence="4" id="KW-1185">Reference proteome</keyword>
<accession>A0A495JZ86</accession>